<evidence type="ECO:0000256" key="3">
    <source>
        <dbReference type="ARBA" id="ARBA00022737"/>
    </source>
</evidence>
<gene>
    <name evidence="7" type="ORF">FCC1311_072592</name>
</gene>
<dbReference type="PANTHER" id="PTHR19865">
    <property type="entry name" value="U3 SMALL NUCLEOLAR RNA INTERACTING PROTEIN 2"/>
    <property type="match status" value="1"/>
</dbReference>
<reference evidence="7 8" key="1">
    <citation type="submission" date="2017-12" db="EMBL/GenBank/DDBJ databases">
        <title>Sequencing, de novo assembly and annotation of complete genome of a new Thraustochytrid species, strain FCC1311.</title>
        <authorList>
            <person name="Sedici K."/>
            <person name="Godart F."/>
            <person name="Aiese Cigliano R."/>
            <person name="Sanseverino W."/>
            <person name="Barakat M."/>
            <person name="Ortet P."/>
            <person name="Marechal E."/>
            <person name="Cagnac O."/>
            <person name="Amato A."/>
        </authorList>
    </citation>
    <scope>NUCLEOTIDE SEQUENCE [LARGE SCALE GENOMIC DNA]</scope>
</reference>
<dbReference type="OrthoDB" id="189968at2759"/>
<evidence type="ECO:0000313" key="8">
    <source>
        <dbReference type="Proteomes" id="UP000241890"/>
    </source>
</evidence>
<dbReference type="PANTHER" id="PTHR19865:SF0">
    <property type="entry name" value="U3 SMALL NUCLEOLAR RNA-INTERACTING PROTEIN 2"/>
    <property type="match status" value="1"/>
</dbReference>
<feature type="repeat" description="WD" evidence="5">
    <location>
        <begin position="201"/>
        <end position="242"/>
    </location>
</feature>
<dbReference type="InterPro" id="IPR015943">
    <property type="entry name" value="WD40/YVTN_repeat-like_dom_sf"/>
</dbReference>
<dbReference type="GO" id="GO:0032040">
    <property type="term" value="C:small-subunit processome"/>
    <property type="evidence" value="ECO:0007669"/>
    <property type="project" value="TreeGrafter"/>
</dbReference>
<dbReference type="PROSITE" id="PS50294">
    <property type="entry name" value="WD_REPEATS_REGION"/>
    <property type="match status" value="2"/>
</dbReference>
<dbReference type="Pfam" id="PF00400">
    <property type="entry name" value="WD40"/>
    <property type="match status" value="5"/>
</dbReference>
<dbReference type="InParanoid" id="A0A2R5GMT0"/>
<dbReference type="Gene3D" id="2.130.10.10">
    <property type="entry name" value="YVTN repeat-like/Quinoprotein amine dehydrogenase"/>
    <property type="match status" value="1"/>
</dbReference>
<dbReference type="FunFam" id="2.130.10.10:FF:000509">
    <property type="entry name" value="U3 small nucleolar RNA-interacting protein"/>
    <property type="match status" value="1"/>
</dbReference>
<keyword evidence="8" id="KW-1185">Reference proteome</keyword>
<evidence type="ECO:0000256" key="5">
    <source>
        <dbReference type="PROSITE-ProRule" id="PRU00221"/>
    </source>
</evidence>
<sequence length="499" mass="54905">MKHSRETRTPANGTKRPRREAKLNVDWDLDSNDEDSDVDDHRKSQEDTLADAQEHAETPAEKRLRVAREILAKVQASQRRAGETGSDEDGSGSDEDDDDDTAKLNNGLDPVTQKLHHDLLRAEGRLRRPVAAALKQEDISYHKCPRTHRLSVTCIALTGAEDVAYTGSKDCSIVRWDVETGKRVTRFPGRPATKQIAASSIKGHHDEVLAVAVSTDGRYLASGGKDKVIHIWDARSNTLVDSFSGHRDAVSGLTFLNGKHTLYSSSFDRSVRAWNVDEMAYIESLFGHQAPILGIDCLYRERAVTCSMDRSVRYWKFPEESQLVLQGVHKSSIDTIAMADETHFVSGSQEGTLALWSTAKKKPSSIVRRAHGDSWICSVAAMPNADIAASGAADGYVKLWNVDTTVRRIKAPSLMSLPVPGYVNALAFGASGRVLLAGCGQEHRLGRWERKSGGRNTLHIFRLPEYVHDLDAAAALKEAAEEAEREDAEAASDEEGDDK</sequence>
<evidence type="ECO:0000313" key="7">
    <source>
        <dbReference type="EMBL" id="GBG31038.1"/>
    </source>
</evidence>
<feature type="compositionally biased region" description="Acidic residues" evidence="6">
    <location>
        <begin position="27"/>
        <end position="38"/>
    </location>
</feature>
<dbReference type="EMBL" id="BEYU01000089">
    <property type="protein sequence ID" value="GBG31038.1"/>
    <property type="molecule type" value="Genomic_DNA"/>
</dbReference>
<accession>A0A2R5GMT0</accession>
<dbReference type="GO" id="GO:0034511">
    <property type="term" value="F:U3 snoRNA binding"/>
    <property type="evidence" value="ECO:0007669"/>
    <property type="project" value="InterPro"/>
</dbReference>
<comment type="caution">
    <text evidence="7">The sequence shown here is derived from an EMBL/GenBank/DDBJ whole genome shotgun (WGS) entry which is preliminary data.</text>
</comment>
<feature type="compositionally biased region" description="Acidic residues" evidence="6">
    <location>
        <begin position="481"/>
        <end position="499"/>
    </location>
</feature>
<feature type="repeat" description="WD" evidence="5">
    <location>
        <begin position="243"/>
        <end position="284"/>
    </location>
</feature>
<dbReference type="InterPro" id="IPR001680">
    <property type="entry name" value="WD40_rpt"/>
</dbReference>
<feature type="region of interest" description="Disordered" evidence="6">
    <location>
        <begin position="1"/>
        <end position="110"/>
    </location>
</feature>
<dbReference type="Proteomes" id="UP000241890">
    <property type="component" value="Unassembled WGS sequence"/>
</dbReference>
<feature type="compositionally biased region" description="Acidic residues" evidence="6">
    <location>
        <begin position="85"/>
        <end position="100"/>
    </location>
</feature>
<dbReference type="AlphaFoldDB" id="A0A2R5GMT0"/>
<organism evidence="7 8">
    <name type="scientific">Hondaea fermentalgiana</name>
    <dbReference type="NCBI Taxonomy" id="2315210"/>
    <lineage>
        <taxon>Eukaryota</taxon>
        <taxon>Sar</taxon>
        <taxon>Stramenopiles</taxon>
        <taxon>Bigyra</taxon>
        <taxon>Labyrinthulomycetes</taxon>
        <taxon>Thraustochytrida</taxon>
        <taxon>Thraustochytriidae</taxon>
        <taxon>Hondaea</taxon>
    </lineage>
</organism>
<dbReference type="SMART" id="SM00320">
    <property type="entry name" value="WD40"/>
    <property type="match status" value="7"/>
</dbReference>
<dbReference type="CDD" id="cd00200">
    <property type="entry name" value="WD40"/>
    <property type="match status" value="1"/>
</dbReference>
<dbReference type="PROSITE" id="PS50082">
    <property type="entry name" value="WD_REPEATS_2"/>
    <property type="match status" value="4"/>
</dbReference>
<evidence type="ECO:0000256" key="6">
    <source>
        <dbReference type="SAM" id="MobiDB-lite"/>
    </source>
</evidence>
<dbReference type="SUPFAM" id="SSF50978">
    <property type="entry name" value="WD40 repeat-like"/>
    <property type="match status" value="1"/>
</dbReference>
<protein>
    <submittedName>
        <fullName evidence="7">U3 small nucleolar RNA-interacting protein 2</fullName>
    </submittedName>
</protein>
<feature type="region of interest" description="Disordered" evidence="6">
    <location>
        <begin position="477"/>
        <end position="499"/>
    </location>
</feature>
<evidence type="ECO:0000256" key="2">
    <source>
        <dbReference type="ARBA" id="ARBA00022574"/>
    </source>
</evidence>
<feature type="repeat" description="WD" evidence="5">
    <location>
        <begin position="145"/>
        <end position="186"/>
    </location>
</feature>
<keyword evidence="4" id="KW-0539">Nucleus</keyword>
<proteinExistence type="predicted"/>
<evidence type="ECO:0000256" key="1">
    <source>
        <dbReference type="ARBA" id="ARBA00004123"/>
    </source>
</evidence>
<feature type="compositionally biased region" description="Basic and acidic residues" evidence="6">
    <location>
        <begin position="39"/>
        <end position="71"/>
    </location>
</feature>
<dbReference type="InterPro" id="IPR020472">
    <property type="entry name" value="WD40_PAC1"/>
</dbReference>
<dbReference type="InterPro" id="IPR019775">
    <property type="entry name" value="WD40_repeat_CS"/>
</dbReference>
<evidence type="ECO:0000256" key="4">
    <source>
        <dbReference type="ARBA" id="ARBA00023242"/>
    </source>
</evidence>
<comment type="subcellular location">
    <subcellularLocation>
        <location evidence="1">Nucleus</location>
    </subcellularLocation>
</comment>
<feature type="repeat" description="WD" evidence="5">
    <location>
        <begin position="376"/>
        <end position="404"/>
    </location>
</feature>
<name>A0A2R5GMT0_9STRA</name>
<dbReference type="PROSITE" id="PS00678">
    <property type="entry name" value="WD_REPEATS_1"/>
    <property type="match status" value="3"/>
</dbReference>
<dbReference type="InterPro" id="IPR036322">
    <property type="entry name" value="WD40_repeat_dom_sf"/>
</dbReference>
<keyword evidence="3" id="KW-0677">Repeat</keyword>
<keyword evidence="2 5" id="KW-0853">WD repeat</keyword>
<dbReference type="PRINTS" id="PR00320">
    <property type="entry name" value="GPROTEINBRPT"/>
</dbReference>
<dbReference type="InterPro" id="IPR039241">
    <property type="entry name" value="Rrp9-like"/>
</dbReference>